<comment type="caution">
    <text evidence="2">The sequence shown here is derived from an EMBL/GenBank/DDBJ whole genome shotgun (WGS) entry which is preliminary data.</text>
</comment>
<dbReference type="InterPro" id="IPR039422">
    <property type="entry name" value="MarR/SlyA-like"/>
</dbReference>
<name>A0ABW4SW05_9ACTN</name>
<dbReference type="Gene3D" id="1.10.10.10">
    <property type="entry name" value="Winged helix-like DNA-binding domain superfamily/Winged helix DNA-binding domain"/>
    <property type="match status" value="1"/>
</dbReference>
<dbReference type="SMART" id="SM00347">
    <property type="entry name" value="HTH_MARR"/>
    <property type="match status" value="1"/>
</dbReference>
<gene>
    <name evidence="2" type="ORF">ACFSKW_16740</name>
</gene>
<protein>
    <submittedName>
        <fullName evidence="2">MarR family winged helix-turn-helix transcriptional regulator</fullName>
    </submittedName>
</protein>
<evidence type="ECO:0000313" key="3">
    <source>
        <dbReference type="Proteomes" id="UP001597368"/>
    </source>
</evidence>
<dbReference type="SUPFAM" id="SSF46785">
    <property type="entry name" value="Winged helix' DNA-binding domain"/>
    <property type="match status" value="1"/>
</dbReference>
<dbReference type="PANTHER" id="PTHR33164:SF43">
    <property type="entry name" value="HTH-TYPE TRANSCRIPTIONAL REPRESSOR YETL"/>
    <property type="match status" value="1"/>
</dbReference>
<dbReference type="InterPro" id="IPR036388">
    <property type="entry name" value="WH-like_DNA-bd_sf"/>
</dbReference>
<dbReference type="InterPro" id="IPR036390">
    <property type="entry name" value="WH_DNA-bd_sf"/>
</dbReference>
<evidence type="ECO:0000259" key="1">
    <source>
        <dbReference type="PROSITE" id="PS50995"/>
    </source>
</evidence>
<dbReference type="PANTHER" id="PTHR33164">
    <property type="entry name" value="TRANSCRIPTIONAL REGULATOR, MARR FAMILY"/>
    <property type="match status" value="1"/>
</dbReference>
<dbReference type="Pfam" id="PF12802">
    <property type="entry name" value="MarR_2"/>
    <property type="match status" value="1"/>
</dbReference>
<proteinExistence type="predicted"/>
<dbReference type="RefSeq" id="WP_379573170.1">
    <property type="nucleotide sequence ID" value="NZ_JBHUFV010000024.1"/>
</dbReference>
<reference evidence="3" key="1">
    <citation type="journal article" date="2019" name="Int. J. Syst. Evol. Microbiol.">
        <title>The Global Catalogue of Microorganisms (GCM) 10K type strain sequencing project: providing services to taxonomists for standard genome sequencing and annotation.</title>
        <authorList>
            <consortium name="The Broad Institute Genomics Platform"/>
            <consortium name="The Broad Institute Genome Sequencing Center for Infectious Disease"/>
            <person name="Wu L."/>
            <person name="Ma J."/>
        </authorList>
    </citation>
    <scope>NUCLEOTIDE SEQUENCE [LARGE SCALE GENOMIC DNA]</scope>
    <source>
        <strain evidence="3">ICMP 6774ER</strain>
    </source>
</reference>
<sequence>MADRPGYLIKRAQAVLHQAMLDALAPHGLTVSQYAVLAALGQDPGRSNADLARQAFVTPQSMNTVLRELEDRELLSRRPHPQHRRVLQAELTATGTRLLADAAAAVDLVEARMLSSLSPQARTELADALTACVDALTSGATTGSD</sequence>
<organism evidence="2 3">
    <name type="scientific">Nonomuraea mangrovi</name>
    <dbReference type="NCBI Taxonomy" id="2316207"/>
    <lineage>
        <taxon>Bacteria</taxon>
        <taxon>Bacillati</taxon>
        <taxon>Actinomycetota</taxon>
        <taxon>Actinomycetes</taxon>
        <taxon>Streptosporangiales</taxon>
        <taxon>Streptosporangiaceae</taxon>
        <taxon>Nonomuraea</taxon>
    </lineage>
</organism>
<dbReference type="PROSITE" id="PS50995">
    <property type="entry name" value="HTH_MARR_2"/>
    <property type="match status" value="1"/>
</dbReference>
<dbReference type="Proteomes" id="UP001597368">
    <property type="component" value="Unassembled WGS sequence"/>
</dbReference>
<evidence type="ECO:0000313" key="2">
    <source>
        <dbReference type="EMBL" id="MFD1933124.1"/>
    </source>
</evidence>
<keyword evidence="3" id="KW-1185">Reference proteome</keyword>
<dbReference type="EMBL" id="JBHUFV010000024">
    <property type="protein sequence ID" value="MFD1933124.1"/>
    <property type="molecule type" value="Genomic_DNA"/>
</dbReference>
<dbReference type="InterPro" id="IPR000835">
    <property type="entry name" value="HTH_MarR-typ"/>
</dbReference>
<accession>A0ABW4SW05</accession>
<feature type="domain" description="HTH marR-type" evidence="1">
    <location>
        <begin position="1"/>
        <end position="134"/>
    </location>
</feature>